<accession>A0A1Q9D9V6</accession>
<keyword evidence="3" id="KW-0175">Coiled coil</keyword>
<dbReference type="GO" id="GO:0005524">
    <property type="term" value="F:ATP binding"/>
    <property type="evidence" value="ECO:0007669"/>
    <property type="project" value="InterPro"/>
</dbReference>
<feature type="repeat" description="TPR" evidence="2">
    <location>
        <begin position="1069"/>
        <end position="1102"/>
    </location>
</feature>
<evidence type="ECO:0000256" key="2">
    <source>
        <dbReference type="PROSITE-ProRule" id="PRU00339"/>
    </source>
</evidence>
<evidence type="ECO:0000256" key="3">
    <source>
        <dbReference type="SAM" id="Coils"/>
    </source>
</evidence>
<dbReference type="InterPro" id="IPR043001">
    <property type="entry name" value="IP5_2-K_N_lobe"/>
</dbReference>
<keyword evidence="1" id="KW-0106">Calcium</keyword>
<dbReference type="InterPro" id="IPR008978">
    <property type="entry name" value="HSP20-like_chaperone"/>
</dbReference>
<dbReference type="Gene3D" id="3.40.50.1240">
    <property type="entry name" value="Phosphoglycerate mutase-like"/>
    <property type="match status" value="1"/>
</dbReference>
<dbReference type="OrthoDB" id="433690at2759"/>
<dbReference type="InterPro" id="IPR001751">
    <property type="entry name" value="S100/CaBP7/8-like_CS"/>
</dbReference>
<dbReference type="SMART" id="SM00054">
    <property type="entry name" value="EFh"/>
    <property type="match status" value="3"/>
</dbReference>
<evidence type="ECO:0000259" key="5">
    <source>
        <dbReference type="PROSITE" id="PS50222"/>
    </source>
</evidence>
<dbReference type="CDD" id="cd07067">
    <property type="entry name" value="HP_PGM_like"/>
    <property type="match status" value="1"/>
</dbReference>
<evidence type="ECO:0000256" key="4">
    <source>
        <dbReference type="SAM" id="MobiDB-lite"/>
    </source>
</evidence>
<dbReference type="InterPro" id="IPR011992">
    <property type="entry name" value="EF-hand-dom_pair"/>
</dbReference>
<dbReference type="SMART" id="SM00028">
    <property type="entry name" value="TPR"/>
    <property type="match status" value="3"/>
</dbReference>
<proteinExistence type="predicted"/>
<dbReference type="SUPFAM" id="SSF49764">
    <property type="entry name" value="HSP20-like chaperones"/>
    <property type="match status" value="1"/>
</dbReference>
<dbReference type="CDD" id="cd00051">
    <property type="entry name" value="EFh"/>
    <property type="match status" value="1"/>
</dbReference>
<dbReference type="SUPFAM" id="SSF47473">
    <property type="entry name" value="EF-hand"/>
    <property type="match status" value="1"/>
</dbReference>
<reference evidence="6 7" key="1">
    <citation type="submission" date="2016-02" db="EMBL/GenBank/DDBJ databases">
        <title>Genome analysis of coral dinoflagellate symbionts highlights evolutionary adaptations to a symbiotic lifestyle.</title>
        <authorList>
            <person name="Aranda M."/>
            <person name="Li Y."/>
            <person name="Liew Y.J."/>
            <person name="Baumgarten S."/>
            <person name="Simakov O."/>
            <person name="Wilson M."/>
            <person name="Piel J."/>
            <person name="Ashoor H."/>
            <person name="Bougouffa S."/>
            <person name="Bajic V.B."/>
            <person name="Ryu T."/>
            <person name="Ravasi T."/>
            <person name="Bayer T."/>
            <person name="Micklem G."/>
            <person name="Kim H."/>
            <person name="Bhak J."/>
            <person name="Lajeunesse T.C."/>
            <person name="Voolstra C.R."/>
        </authorList>
    </citation>
    <scope>NUCLEOTIDE SEQUENCE [LARGE SCALE GENOMIC DNA]</scope>
    <source>
        <strain evidence="6 7">CCMP2467</strain>
    </source>
</reference>
<feature type="domain" description="EF-hand" evidence="5">
    <location>
        <begin position="1518"/>
        <end position="1543"/>
    </location>
</feature>
<dbReference type="InterPro" id="IPR002048">
    <property type="entry name" value="EF_hand_dom"/>
</dbReference>
<dbReference type="PROSITE" id="PS50222">
    <property type="entry name" value="EF_HAND_2"/>
    <property type="match status" value="3"/>
</dbReference>
<dbReference type="Gene3D" id="1.25.40.10">
    <property type="entry name" value="Tetratricopeptide repeat domain"/>
    <property type="match status" value="2"/>
</dbReference>
<dbReference type="PROSITE" id="PS50005">
    <property type="entry name" value="TPR"/>
    <property type="match status" value="1"/>
</dbReference>
<feature type="coiled-coil region" evidence="3">
    <location>
        <begin position="824"/>
        <end position="919"/>
    </location>
</feature>
<evidence type="ECO:0000313" key="7">
    <source>
        <dbReference type="Proteomes" id="UP000186817"/>
    </source>
</evidence>
<keyword evidence="2" id="KW-0802">TPR repeat</keyword>
<dbReference type="Proteomes" id="UP000186817">
    <property type="component" value="Unassembled WGS sequence"/>
</dbReference>
<evidence type="ECO:0000256" key="1">
    <source>
        <dbReference type="ARBA" id="ARBA00022837"/>
    </source>
</evidence>
<dbReference type="PROSITE" id="PS00303">
    <property type="entry name" value="S100_CABP"/>
    <property type="match status" value="1"/>
</dbReference>
<dbReference type="Gene3D" id="3.30.200.110">
    <property type="entry name" value="Inositol-pentakisphosphate 2-kinase, N-lobe"/>
    <property type="match status" value="1"/>
</dbReference>
<name>A0A1Q9D9V6_SYMMI</name>
<dbReference type="GO" id="GO:0035299">
    <property type="term" value="F:inositol-1,3,4,5,6-pentakisphosphate 2-kinase activity"/>
    <property type="evidence" value="ECO:0007669"/>
    <property type="project" value="InterPro"/>
</dbReference>
<dbReference type="SUPFAM" id="SSF53254">
    <property type="entry name" value="Phosphoglycerate mutase-like"/>
    <property type="match status" value="1"/>
</dbReference>
<feature type="domain" description="EF-hand" evidence="5">
    <location>
        <begin position="1544"/>
        <end position="1579"/>
    </location>
</feature>
<dbReference type="InterPro" id="IPR011990">
    <property type="entry name" value="TPR-like_helical_dom_sf"/>
</dbReference>
<keyword evidence="7" id="KW-1185">Reference proteome</keyword>
<dbReference type="Pfam" id="PF06090">
    <property type="entry name" value="Ins_P5_2-kin"/>
    <property type="match status" value="1"/>
</dbReference>
<dbReference type="InterPro" id="IPR051710">
    <property type="entry name" value="Phosphatase_SH3-domain"/>
</dbReference>
<dbReference type="PROSITE" id="PS00018">
    <property type="entry name" value="EF_HAND_1"/>
    <property type="match status" value="1"/>
</dbReference>
<dbReference type="InterPro" id="IPR029033">
    <property type="entry name" value="His_PPase_superfam"/>
</dbReference>
<feature type="region of interest" description="Disordered" evidence="4">
    <location>
        <begin position="545"/>
        <end position="566"/>
    </location>
</feature>
<dbReference type="InterPro" id="IPR019734">
    <property type="entry name" value="TPR_rpt"/>
</dbReference>
<dbReference type="InterPro" id="IPR009286">
    <property type="entry name" value="Ins_P5_2-kin"/>
</dbReference>
<dbReference type="Gene3D" id="2.60.40.790">
    <property type="match status" value="1"/>
</dbReference>
<feature type="coiled-coil region" evidence="3">
    <location>
        <begin position="730"/>
        <end position="757"/>
    </location>
</feature>
<dbReference type="FunFam" id="1.10.238.10:FF:000001">
    <property type="entry name" value="Calmodulin 1"/>
    <property type="match status" value="1"/>
</dbReference>
<sequence>MRFRDLGQGRTTRPPGAISFICRRCSTSCPSACRYPGAGQLDKRPLARSPAGTEKGALNQTELEKVVVAGSILFQQELAAKVNVDESDWQIESAASKTLVINLCKKKAVKWRALTKEEDQAMPGADVMDDNFDVMQLEHDDDDPERASEKGVLWSVSDMSLHTLLWRRPDFEEQPEEKEAAGRAVTDATPRRATVLPVVAGRSYSDEQFPAHWDTTDIFARCHSESSRGSLRRSFYSQPSDEFDDPNEPEQRSGMDAAASDTTAEWPPAKTPSTLSNVAESFFETTPCAGVLDHAAGGAHADCANHSAVAVIRHGERQDSVFCSAWHGTADCQQHPFDCPISDHAVLDARHTARQLRNFADFGVIVASPYLRCVQTAIALADELDLMVLLDNELGEVFGPPVFGDVDPMERFVAGRAWRSRQELYTAVKDWRPKLLQGFSKEPVERVCWKKILGRPPIWGEEMQDAHRRYARRFLTYLSRGRRAQKNMILVSHGIMVQTCLKVLPSTSGRGVASIPYCGGLMANLCQISKQVAGTEMDDDAAHFVADSSSPQNPVPAGDWPERATERTSTGNEHIEQAQLHGWDVQPLGVSFESTDDTPKTRASSAKRYQDLLARLKAGSFSWAQLQLLLGQLPAELPTHAFQPTGTADLSDTATQVSMELFRSPPKFVPLSALEEVKEELQCRSVSESDCKKPSIPQLSLKGSRLMGRRRNGLGSAVLLRGWIVPWAVLLQRNETVEEQEENERKLEARYAKLKSERGLNDEETLNTFFALFDNCIQLYRLNKVRFRALFAMPPMLRAEQLPQYIASMEQDRNARLKKVETRIHKANEKYAAISTAIEDMLEEHARQLASDEAAAQRKEEQIRKAAEEAIAAAEERGRRAREHREALEAELRAMHMDMARLEKEYAEQQRVLSEEVAAADVRTARLALETEVQVSALRQEAEEAVKATYDAVQQEGWRVKRLQDEFGGLAEAVTGVTACDRDHQLRSIPKIKARPFDVPEHPFRGVGKYGSSKLSDYLEEVVPVCRKRGDKFYMKGIQALAFVRWKQSRFREALPLFHEMEKHLGKSAALCENIAHTYNSLGEFEKAEDYLRQALKFIEQEHGLNKGNRGGVLLGLGIVRDRLGKQKEALPVCRKAYEFYKERANGAPASLQAKAGISCAKIHAKLGQLKDAEAYIREAVEMYEVTCGETSPLTASAYHELGKVLWAQRRREDAQKGRWEYVNEGGMNMILRYKGPTKDLQGKVLRLRKGAGSSRQLASDSRFQQEVLQPVLEGYVAFGTLVEVSQSVVERLNIEPSIQQSRRPERLSAEVRDLDTSAVGGPPSFVWGTLCPDLTYCPQGHTYELKPKLGVEDCLLPECQSLSRFTLLQCIDYTKKKRSISRYNPSALFRAIFEDDGAAVSEQLRHLRRASADPRQNNFRVLGGTACDASDAELEDLKEVLLHARDIFAKLRAFGLLAAGAAVEEAAQDCAYLALSISPRVRCAARDLAGRAQFKPVARKYERPGLKQDEIEEIKEDLFDTDQSGEIDLRELKAAMQSLGYESKNDTIFTMLAELDKDGNASLDFDEFLDLMSGKEGREEKDTKEEIDKIFKLFDEGNKGHIDVKDVQKVCKELGERLTNEEITEIVRRACQDESKGEITAEELYVAAGSPTQLGPEVFEQAFTHCGTALLARLEADMDDEAAIELVRQTYRDLRPQWGLALFLLGRSIQDASLVVNVRQMQPGESLASFRTLRYEEVDEVRQLIGRITIIDTDIKPADRIPQYAETLRVYSSHGHVEHLQSFLREGQNLDESLSSVQALLDRSMGFSDGALNRAYELEAMKDAWDLVTLLEIHNLLMDTHLKETTNIDRAKFANYFKTVDYLVKRVRKDLPQDGNAAVYYKAAAELKSWGGKYQEAKASSALRWSLACLVRE</sequence>
<organism evidence="6 7">
    <name type="scientific">Symbiodinium microadriaticum</name>
    <name type="common">Dinoflagellate</name>
    <name type="synonym">Zooxanthella microadriatica</name>
    <dbReference type="NCBI Taxonomy" id="2951"/>
    <lineage>
        <taxon>Eukaryota</taxon>
        <taxon>Sar</taxon>
        <taxon>Alveolata</taxon>
        <taxon>Dinophyceae</taxon>
        <taxon>Suessiales</taxon>
        <taxon>Symbiodiniaceae</taxon>
        <taxon>Symbiodinium</taxon>
    </lineage>
</organism>
<dbReference type="PANTHER" id="PTHR16469:SF27">
    <property type="entry name" value="UBIQUITIN-ASSOCIATED AND SH3 DOMAIN-CONTAINING BA-RELATED"/>
    <property type="match status" value="1"/>
</dbReference>
<dbReference type="PANTHER" id="PTHR16469">
    <property type="entry name" value="UBIQUITIN-ASSOCIATED AND SH3 DOMAIN-CONTAINING BA-RELATED"/>
    <property type="match status" value="1"/>
</dbReference>
<evidence type="ECO:0000313" key="6">
    <source>
        <dbReference type="EMBL" id="OLP91909.1"/>
    </source>
</evidence>
<dbReference type="GO" id="GO:0005509">
    <property type="term" value="F:calcium ion binding"/>
    <property type="evidence" value="ECO:0007669"/>
    <property type="project" value="InterPro"/>
</dbReference>
<dbReference type="Gene3D" id="1.10.238.10">
    <property type="entry name" value="EF-hand"/>
    <property type="match status" value="2"/>
</dbReference>
<gene>
    <name evidence="6" type="primary">Icl1f</name>
    <name evidence="6" type="ORF">AK812_SmicGene26315</name>
</gene>
<dbReference type="InterPro" id="IPR013078">
    <property type="entry name" value="His_Pase_superF_clade-1"/>
</dbReference>
<protein>
    <submittedName>
        <fullName evidence="6">Caltractin ICL1f</fullName>
    </submittedName>
</protein>
<comment type="caution">
    <text evidence="6">The sequence shown here is derived from an EMBL/GenBank/DDBJ whole genome shotgun (WGS) entry which is preliminary data.</text>
</comment>
<dbReference type="Pfam" id="PF00300">
    <property type="entry name" value="His_Phos_1"/>
    <property type="match status" value="1"/>
</dbReference>
<feature type="region of interest" description="Disordered" evidence="4">
    <location>
        <begin position="230"/>
        <end position="273"/>
    </location>
</feature>
<feature type="domain" description="EF-hand" evidence="5">
    <location>
        <begin position="1583"/>
        <end position="1618"/>
    </location>
</feature>
<dbReference type="InterPro" id="IPR018247">
    <property type="entry name" value="EF_Hand_1_Ca_BS"/>
</dbReference>
<dbReference type="EMBL" id="LSRX01000643">
    <property type="protein sequence ID" value="OLP91909.1"/>
    <property type="molecule type" value="Genomic_DNA"/>
</dbReference>
<dbReference type="Pfam" id="PF13424">
    <property type="entry name" value="TPR_12"/>
    <property type="match status" value="2"/>
</dbReference>
<dbReference type="SUPFAM" id="SSF48452">
    <property type="entry name" value="TPR-like"/>
    <property type="match status" value="1"/>
</dbReference>